<comment type="caution">
    <text evidence="1">The sequence shown here is derived from an EMBL/GenBank/DDBJ whole genome shotgun (WGS) entry which is preliminary data.</text>
</comment>
<proteinExistence type="predicted"/>
<protein>
    <submittedName>
        <fullName evidence="1">Uncharacterized protein</fullName>
    </submittedName>
</protein>
<gene>
    <name evidence="1" type="ORF">M9Y10_040617</name>
</gene>
<evidence type="ECO:0000313" key="2">
    <source>
        <dbReference type="Proteomes" id="UP001470230"/>
    </source>
</evidence>
<dbReference type="EMBL" id="JAPFFF010000075">
    <property type="protein sequence ID" value="KAK8835794.1"/>
    <property type="molecule type" value="Genomic_DNA"/>
</dbReference>
<accession>A0ABR2GPG3</accession>
<dbReference type="Proteomes" id="UP001470230">
    <property type="component" value="Unassembled WGS sequence"/>
</dbReference>
<sequence length="51" mass="5521">MNAPLPIEVTDDGMNISLKYLKGLNMLSLIDVKEEGTSIASNEGQEANEVK</sequence>
<reference evidence="1 2" key="1">
    <citation type="submission" date="2024-04" db="EMBL/GenBank/DDBJ databases">
        <title>Tritrichomonas musculus Genome.</title>
        <authorList>
            <person name="Alves-Ferreira E."/>
            <person name="Grigg M."/>
            <person name="Lorenzi H."/>
            <person name="Galac M."/>
        </authorList>
    </citation>
    <scope>NUCLEOTIDE SEQUENCE [LARGE SCALE GENOMIC DNA]</scope>
    <source>
        <strain evidence="1 2">EAF2021</strain>
    </source>
</reference>
<keyword evidence="2" id="KW-1185">Reference proteome</keyword>
<organism evidence="1 2">
    <name type="scientific">Tritrichomonas musculus</name>
    <dbReference type="NCBI Taxonomy" id="1915356"/>
    <lineage>
        <taxon>Eukaryota</taxon>
        <taxon>Metamonada</taxon>
        <taxon>Parabasalia</taxon>
        <taxon>Tritrichomonadida</taxon>
        <taxon>Tritrichomonadidae</taxon>
        <taxon>Tritrichomonas</taxon>
    </lineage>
</organism>
<name>A0ABR2GPG3_9EUKA</name>
<evidence type="ECO:0000313" key="1">
    <source>
        <dbReference type="EMBL" id="KAK8835794.1"/>
    </source>
</evidence>